<dbReference type="Proteomes" id="UP000386847">
    <property type="component" value="Chromosome"/>
</dbReference>
<keyword evidence="3" id="KW-1185">Reference proteome</keyword>
<dbReference type="AlphaFoldDB" id="A0A5Q2FJ34"/>
<feature type="transmembrane region" description="Helical" evidence="1">
    <location>
        <begin position="116"/>
        <end position="138"/>
    </location>
</feature>
<organism evidence="2 3">
    <name type="scientific">Raineyella fluvialis</name>
    <dbReference type="NCBI Taxonomy" id="2662261"/>
    <lineage>
        <taxon>Bacteria</taxon>
        <taxon>Bacillati</taxon>
        <taxon>Actinomycetota</taxon>
        <taxon>Actinomycetes</taxon>
        <taxon>Propionibacteriales</taxon>
        <taxon>Propionibacteriaceae</taxon>
        <taxon>Raineyella</taxon>
    </lineage>
</organism>
<keyword evidence="1" id="KW-0812">Transmembrane</keyword>
<accession>A0A5Q2FJ34</accession>
<keyword evidence="2" id="KW-0560">Oxidoreductase</keyword>
<evidence type="ECO:0000313" key="3">
    <source>
        <dbReference type="Proteomes" id="UP000386847"/>
    </source>
</evidence>
<keyword evidence="2" id="KW-0223">Dioxygenase</keyword>
<evidence type="ECO:0000313" key="2">
    <source>
        <dbReference type="EMBL" id="QGF24665.1"/>
    </source>
</evidence>
<keyword evidence="1" id="KW-0472">Membrane</keyword>
<dbReference type="EMBL" id="CP045725">
    <property type="protein sequence ID" value="QGF24665.1"/>
    <property type="molecule type" value="Genomic_DNA"/>
</dbReference>
<dbReference type="RefSeq" id="WP_153573194.1">
    <property type="nucleotide sequence ID" value="NZ_CP045725.1"/>
</dbReference>
<proteinExistence type="predicted"/>
<dbReference type="KEGG" id="rain:Rai3103_14635"/>
<reference evidence="2 3" key="1">
    <citation type="submission" date="2019-10" db="EMBL/GenBank/DDBJ databases">
        <title>Genomic analysis of Raineyella sp. CBA3103.</title>
        <authorList>
            <person name="Roh S.W."/>
        </authorList>
    </citation>
    <scope>NUCLEOTIDE SEQUENCE [LARGE SCALE GENOMIC DNA]</scope>
    <source>
        <strain evidence="2 3">CBA3103</strain>
    </source>
</reference>
<name>A0A5Q2FJ34_9ACTN</name>
<keyword evidence="1" id="KW-1133">Transmembrane helix</keyword>
<evidence type="ECO:0000256" key="1">
    <source>
        <dbReference type="SAM" id="Phobius"/>
    </source>
</evidence>
<gene>
    <name evidence="2" type="ORF">Rai3103_14635</name>
</gene>
<protein>
    <submittedName>
        <fullName evidence="2">Aromatic ring-opening dioxygenase LigA</fullName>
    </submittedName>
</protein>
<feature type="transmembrane region" description="Helical" evidence="1">
    <location>
        <begin position="12"/>
        <end position="28"/>
    </location>
</feature>
<dbReference type="GO" id="GO:0051213">
    <property type="term" value="F:dioxygenase activity"/>
    <property type="evidence" value="ECO:0007669"/>
    <property type="project" value="UniProtKB-KW"/>
</dbReference>
<sequence length="147" mass="15523">MGNALARVVLRLASPVLISAGGAAWYVITEQLKAQKIEVHPDSPQFKGKPVADPITAFAQAAVIEKHALHMGGGRTFAEISEEWMEANAAGDTERAEELAGTRETVMQANLLRASLFTSVIAYGVSALTMGIGVLAWATASATRTTK</sequence>